<organism evidence="6 7">
    <name type="scientific">Mucor velutinosus</name>
    <dbReference type="NCBI Taxonomy" id="708070"/>
    <lineage>
        <taxon>Eukaryota</taxon>
        <taxon>Fungi</taxon>
        <taxon>Fungi incertae sedis</taxon>
        <taxon>Mucoromycota</taxon>
        <taxon>Mucoromycotina</taxon>
        <taxon>Mucoromycetes</taxon>
        <taxon>Mucorales</taxon>
        <taxon>Mucorineae</taxon>
        <taxon>Mucoraceae</taxon>
        <taxon>Mucor</taxon>
    </lineage>
</organism>
<feature type="repeat" description="WD" evidence="3">
    <location>
        <begin position="235"/>
        <end position="277"/>
    </location>
</feature>
<evidence type="ECO:0000313" key="7">
    <source>
        <dbReference type="Proteomes" id="UP001304243"/>
    </source>
</evidence>
<accession>A0AAN7DMS1</accession>
<dbReference type="SMART" id="SM00320">
    <property type="entry name" value="WD40"/>
    <property type="match status" value="4"/>
</dbReference>
<dbReference type="Pfam" id="PF00400">
    <property type="entry name" value="WD40"/>
    <property type="match status" value="2"/>
</dbReference>
<dbReference type="Pfam" id="PF12937">
    <property type="entry name" value="F-box-like"/>
    <property type="match status" value="1"/>
</dbReference>
<dbReference type="PROSITE" id="PS00678">
    <property type="entry name" value="WD_REPEATS_1"/>
    <property type="match status" value="1"/>
</dbReference>
<gene>
    <name evidence="6" type="primary">BEM3_3</name>
    <name evidence="6" type="ORF">ATC70_008348</name>
</gene>
<dbReference type="GeneID" id="89952034"/>
<evidence type="ECO:0000256" key="1">
    <source>
        <dbReference type="ARBA" id="ARBA00022574"/>
    </source>
</evidence>
<dbReference type="InterPro" id="IPR019775">
    <property type="entry name" value="WD40_repeat_CS"/>
</dbReference>
<dbReference type="InterPro" id="IPR042627">
    <property type="entry name" value="FBXW2"/>
</dbReference>
<dbReference type="PANTHER" id="PTHR44436:SF1">
    <property type="entry name" value="F-BOX_WD REPEAT-CONTAINING PROTEIN 2"/>
    <property type="match status" value="1"/>
</dbReference>
<dbReference type="AlphaFoldDB" id="A0AAN7DMS1"/>
<dbReference type="InterPro" id="IPR001680">
    <property type="entry name" value="WD40_rpt"/>
</dbReference>
<feature type="region of interest" description="Disordered" evidence="4">
    <location>
        <begin position="708"/>
        <end position="780"/>
    </location>
</feature>
<feature type="compositionally biased region" description="Low complexity" evidence="4">
    <location>
        <begin position="712"/>
        <end position="729"/>
    </location>
</feature>
<dbReference type="CDD" id="cd09917">
    <property type="entry name" value="F-box_SF"/>
    <property type="match status" value="1"/>
</dbReference>
<keyword evidence="1 3" id="KW-0853">WD repeat</keyword>
<sequence>MSFTQYDHNTTDTEHEFINQSDNNDNTTQITHDDSSLFRKGKKKLHRLPEVDPNKPCFVHQLSVELITHIFSRLDPASLATVAKVCTYWRHIVMDDSCWRDAFVSYFGGLPFKRLSVESWKTEYILRTHLVRKWTKGRGNVMTFNPKIGSLEAMQVDFDDTTMLVASTEHGVAAKCNPMTGKVSHRHLLYSTNESVRLQLTAVKMDKDRVLWGFGPGFITLSTRTKSAGRLKVFSEFHQGSVRILSLPQHVQDIVLSGAEDGTVKIWDVTTTSCAWTLLPASASARVPTCLEVTADHRIIIGYDDGSMVVWHVNLNHLVQLSRNRHQEDFEEKRAIFKKKLQDEKVVLNAPTSDSRLSVTCAIYDVDSNMLVVAYQGHPDALKYCTNTGSVVGTFSYGHVAGSSVTCMKWDTSPISTTLSLESALKPRPATAKRKGGGIIDLSASASSSPASKSGQSSGQGTPLSVSSVKTTRLLVTGDDMGRICLWNGDDVNKEGYSIKPIRILDGHLVGISAIYIDACKIVTGSDDGWIYMWDPLTGANINTLGNKIPKHAPVDRSDMSVMRVKNLWCNDYQGVATIGHQVKTWDFSPGKQFLSRRALKQKGGRSGNTVVRDRIRYEIGREVKESISKLESEKLERELEAKEINKLSLGGLSDEEMLAYAMMLSEQETANTTTTTSPRNTSDFIDEDDEEFMKAVIASLEQPTFDQAAVSDESSSSNQGASNSISAAVSNGNSSYLNSQSGVANDDDDYHQWPTIADSVAIPSSTPQQQQQQQEEDLDEELRYILELSKTDK</sequence>
<name>A0AAN7DMS1_9FUNG</name>
<feature type="compositionally biased region" description="Low complexity" evidence="4">
    <location>
        <begin position="444"/>
        <end position="461"/>
    </location>
</feature>
<dbReference type="PROSITE" id="PS50181">
    <property type="entry name" value="FBOX"/>
    <property type="match status" value="1"/>
</dbReference>
<evidence type="ECO:0000313" key="6">
    <source>
        <dbReference type="EMBL" id="KAK4520217.1"/>
    </source>
</evidence>
<dbReference type="PROSITE" id="PS50294">
    <property type="entry name" value="WD_REPEATS_REGION"/>
    <property type="match status" value="1"/>
</dbReference>
<dbReference type="InterPro" id="IPR015943">
    <property type="entry name" value="WD40/YVTN_repeat-like_dom_sf"/>
</dbReference>
<dbReference type="Gene3D" id="2.130.10.10">
    <property type="entry name" value="YVTN repeat-like/Quinoprotein amine dehydrogenase"/>
    <property type="match status" value="2"/>
</dbReference>
<dbReference type="SMART" id="SM00256">
    <property type="entry name" value="FBOX"/>
    <property type="match status" value="1"/>
</dbReference>
<dbReference type="InterPro" id="IPR003903">
    <property type="entry name" value="UIM_dom"/>
</dbReference>
<dbReference type="InterPro" id="IPR011047">
    <property type="entry name" value="Quinoprotein_ADH-like_sf"/>
</dbReference>
<dbReference type="InterPro" id="IPR036047">
    <property type="entry name" value="F-box-like_dom_sf"/>
</dbReference>
<protein>
    <submittedName>
        <fullName evidence="6">Rho GTPase activating protein</fullName>
    </submittedName>
</protein>
<proteinExistence type="predicted"/>
<feature type="compositionally biased region" description="Polar residues" evidence="4">
    <location>
        <begin position="730"/>
        <end position="744"/>
    </location>
</feature>
<dbReference type="RefSeq" id="XP_064686883.1">
    <property type="nucleotide sequence ID" value="XM_064827599.1"/>
</dbReference>
<evidence type="ECO:0000256" key="4">
    <source>
        <dbReference type="SAM" id="MobiDB-lite"/>
    </source>
</evidence>
<dbReference type="PROSITE" id="PS50330">
    <property type="entry name" value="UIM"/>
    <property type="match status" value="1"/>
</dbReference>
<feature type="repeat" description="WD" evidence="3">
    <location>
        <begin position="505"/>
        <end position="544"/>
    </location>
</feature>
<evidence type="ECO:0000259" key="5">
    <source>
        <dbReference type="PROSITE" id="PS50181"/>
    </source>
</evidence>
<dbReference type="InterPro" id="IPR001810">
    <property type="entry name" value="F-box_dom"/>
</dbReference>
<keyword evidence="2" id="KW-0677">Repeat</keyword>
<dbReference type="Gene3D" id="1.20.1280.50">
    <property type="match status" value="1"/>
</dbReference>
<feature type="region of interest" description="Disordered" evidence="4">
    <location>
        <begin position="15"/>
        <end position="35"/>
    </location>
</feature>
<evidence type="ECO:0000256" key="3">
    <source>
        <dbReference type="PROSITE-ProRule" id="PRU00221"/>
    </source>
</evidence>
<dbReference type="Proteomes" id="UP001304243">
    <property type="component" value="Unassembled WGS sequence"/>
</dbReference>
<dbReference type="PROSITE" id="PS50082">
    <property type="entry name" value="WD_REPEATS_2"/>
    <property type="match status" value="2"/>
</dbReference>
<feature type="compositionally biased region" description="Polar residues" evidence="4">
    <location>
        <begin position="18"/>
        <end position="30"/>
    </location>
</feature>
<dbReference type="PANTHER" id="PTHR44436">
    <property type="entry name" value="F-BOX/WD REPEAT-CONTAINING PROTEIN 2"/>
    <property type="match status" value="1"/>
</dbReference>
<feature type="region of interest" description="Disordered" evidence="4">
    <location>
        <begin position="444"/>
        <end position="465"/>
    </location>
</feature>
<dbReference type="EMBL" id="JASEJX010000011">
    <property type="protein sequence ID" value="KAK4520217.1"/>
    <property type="molecule type" value="Genomic_DNA"/>
</dbReference>
<feature type="domain" description="F-box" evidence="5">
    <location>
        <begin position="56"/>
        <end position="102"/>
    </location>
</feature>
<dbReference type="SUPFAM" id="SSF50998">
    <property type="entry name" value="Quinoprotein alcohol dehydrogenase-like"/>
    <property type="match status" value="1"/>
</dbReference>
<dbReference type="SUPFAM" id="SSF81383">
    <property type="entry name" value="F-box domain"/>
    <property type="match status" value="1"/>
</dbReference>
<keyword evidence="7" id="KW-1185">Reference proteome</keyword>
<comment type="caution">
    <text evidence="6">The sequence shown here is derived from an EMBL/GenBank/DDBJ whole genome shotgun (WGS) entry which is preliminary data.</text>
</comment>
<evidence type="ECO:0000256" key="2">
    <source>
        <dbReference type="ARBA" id="ARBA00022737"/>
    </source>
</evidence>
<reference evidence="6 7" key="1">
    <citation type="submission" date="2022-11" db="EMBL/GenBank/DDBJ databases">
        <title>Mucor velutinosus strain NIH1002 WGS.</title>
        <authorList>
            <person name="Subramanian P."/>
            <person name="Mullikin J.C."/>
            <person name="Segre J.A."/>
            <person name="Zelazny A.M."/>
        </authorList>
    </citation>
    <scope>NUCLEOTIDE SEQUENCE [LARGE SCALE GENOMIC DNA]</scope>
    <source>
        <strain evidence="6 7">NIH1002</strain>
    </source>
</reference>